<dbReference type="GO" id="GO:0007165">
    <property type="term" value="P:signal transduction"/>
    <property type="evidence" value="ECO:0007669"/>
    <property type="project" value="TreeGrafter"/>
</dbReference>
<dbReference type="InterPro" id="IPR017441">
    <property type="entry name" value="Protein_kinase_ATP_BS"/>
</dbReference>
<evidence type="ECO:0000259" key="13">
    <source>
        <dbReference type="PROSITE" id="PS50011"/>
    </source>
</evidence>
<dbReference type="GO" id="GO:0005829">
    <property type="term" value="C:cytosol"/>
    <property type="evidence" value="ECO:0007669"/>
    <property type="project" value="TreeGrafter"/>
</dbReference>
<evidence type="ECO:0000256" key="5">
    <source>
        <dbReference type="ARBA" id="ARBA00022777"/>
    </source>
</evidence>
<protein>
    <recommendedName>
        <fullName evidence="10">Glycogen synthase kinase-3</fullName>
    </recommendedName>
</protein>
<feature type="compositionally biased region" description="Gly residues" evidence="12">
    <location>
        <begin position="491"/>
        <end position="502"/>
    </location>
</feature>
<dbReference type="PROSITE" id="PS00108">
    <property type="entry name" value="PROTEIN_KINASE_ST"/>
    <property type="match status" value="1"/>
</dbReference>
<evidence type="ECO:0000313" key="15">
    <source>
        <dbReference type="WBParaSite" id="Gr19_v10_g7006.t1"/>
    </source>
</evidence>
<dbReference type="GO" id="GO:0030424">
    <property type="term" value="C:axon"/>
    <property type="evidence" value="ECO:0007669"/>
    <property type="project" value="TreeGrafter"/>
</dbReference>
<dbReference type="FunFam" id="3.30.200.20:FF:000009">
    <property type="entry name" value="Glycogen synthase kinase-3 beta"/>
    <property type="match status" value="1"/>
</dbReference>
<dbReference type="GO" id="GO:0090090">
    <property type="term" value="P:negative regulation of canonical Wnt signaling pathway"/>
    <property type="evidence" value="ECO:0007669"/>
    <property type="project" value="TreeGrafter"/>
</dbReference>
<comment type="subunit">
    <text evidence="9">Monomer. Interacts with axl-1.</text>
</comment>
<dbReference type="PROSITE" id="PS00107">
    <property type="entry name" value="PROTEIN_KINASE_ATP"/>
    <property type="match status" value="1"/>
</dbReference>
<dbReference type="Gene3D" id="3.30.200.20">
    <property type="entry name" value="Phosphorylase Kinase, domain 1"/>
    <property type="match status" value="1"/>
</dbReference>
<keyword evidence="2" id="KW-0723">Serine/threonine-protein kinase</keyword>
<keyword evidence="3" id="KW-0808">Transferase</keyword>
<dbReference type="GO" id="GO:0007276">
    <property type="term" value="P:gamete generation"/>
    <property type="evidence" value="ECO:0007669"/>
    <property type="project" value="UniProtKB-ARBA"/>
</dbReference>
<evidence type="ECO:0000256" key="11">
    <source>
        <dbReference type="PROSITE-ProRule" id="PRU10141"/>
    </source>
</evidence>
<evidence type="ECO:0000313" key="14">
    <source>
        <dbReference type="Proteomes" id="UP000887572"/>
    </source>
</evidence>
<keyword evidence="5" id="KW-0418">Kinase</keyword>
<evidence type="ECO:0000256" key="2">
    <source>
        <dbReference type="ARBA" id="ARBA00022527"/>
    </source>
</evidence>
<dbReference type="Proteomes" id="UP000887572">
    <property type="component" value="Unplaced"/>
</dbReference>
<dbReference type="Pfam" id="PF00069">
    <property type="entry name" value="Pkinase"/>
    <property type="match status" value="1"/>
</dbReference>
<evidence type="ECO:0000256" key="6">
    <source>
        <dbReference type="ARBA" id="ARBA00022840"/>
    </source>
</evidence>
<dbReference type="GO" id="GO:0005634">
    <property type="term" value="C:nucleus"/>
    <property type="evidence" value="ECO:0007669"/>
    <property type="project" value="TreeGrafter"/>
</dbReference>
<name>A0A914I2X6_GLORO</name>
<dbReference type="PANTHER" id="PTHR24057">
    <property type="entry name" value="GLYCOGEN SYNTHASE KINASE-3 ALPHA"/>
    <property type="match status" value="1"/>
</dbReference>
<sequence length="518" mass="56411">MISSCNKHPISAWLERMIGDAGQKELFENCIFIHSHYSLFISGVMSTKRPQEQTVRAASPGSGAERNIDLQYSEAKVIGNGSFGVVYLAKLVHNNEDVAIKKVLQDKRFKNRELQIMRKIEHRNVVKLKYYFYCSGDKKDEVYLNLILEFVPDTVYRVARHYAKQRQIIPVLYIKIYMYQLFRALGYIHSIGICHRDIKPQNLLLNPQTSVLKLCDFGSAKTLVQGEPNVAYICSRYYRAPELIFGATDYTTKIDVWSAGTVLAELLLGQPFFPGDSGVDQLVEIIKVLGTPSRDEIQQMNPNYTEFRFPMIRPHPWSRVFRARTPTDSIELVAQLLKYTPSARPNPFEALAHDFFDELRSPTCKMPSTGGPLPPLFDFTEHELRIEPRLNEKLLPKSPTHSTAAQQQQSSSLAAGNNTTKEGGGAQLEDGGKEMRAGAAQSSAGGANEGSGAAATTGNGGGTAVMAGVRKKSADTAGVSSVAAVTTASGSGVGGPNGGGGANTTAAANTATNAAQTA</sequence>
<evidence type="ECO:0000256" key="8">
    <source>
        <dbReference type="ARBA" id="ARBA00058169"/>
    </source>
</evidence>
<evidence type="ECO:0000256" key="3">
    <source>
        <dbReference type="ARBA" id="ARBA00022679"/>
    </source>
</evidence>
<dbReference type="GO" id="GO:0005524">
    <property type="term" value="F:ATP binding"/>
    <property type="evidence" value="ECO:0007669"/>
    <property type="project" value="UniProtKB-UniRule"/>
</dbReference>
<keyword evidence="6 11" id="KW-0067">ATP-binding</keyword>
<dbReference type="GO" id="GO:0004674">
    <property type="term" value="F:protein serine/threonine kinase activity"/>
    <property type="evidence" value="ECO:0007669"/>
    <property type="project" value="UniProtKB-KW"/>
</dbReference>
<reference evidence="15" key="1">
    <citation type="submission" date="2022-11" db="UniProtKB">
        <authorList>
            <consortium name="WormBaseParasite"/>
        </authorList>
    </citation>
    <scope>IDENTIFICATION</scope>
</reference>
<dbReference type="GO" id="GO:0032436">
    <property type="term" value="P:positive regulation of proteasomal ubiquitin-dependent protein catabolic process"/>
    <property type="evidence" value="ECO:0007669"/>
    <property type="project" value="TreeGrafter"/>
</dbReference>
<evidence type="ECO:0000256" key="7">
    <source>
        <dbReference type="ARBA" id="ARBA00023016"/>
    </source>
</evidence>
<feature type="region of interest" description="Disordered" evidence="12">
    <location>
        <begin position="474"/>
        <end position="518"/>
    </location>
</feature>
<feature type="compositionally biased region" description="Low complexity" evidence="12">
    <location>
        <begin position="437"/>
        <end position="457"/>
    </location>
</feature>
<dbReference type="AlphaFoldDB" id="A0A914I2X6"/>
<keyword evidence="7" id="KW-0346">Stress response</keyword>
<dbReference type="InterPro" id="IPR050591">
    <property type="entry name" value="GSK-3"/>
</dbReference>
<evidence type="ECO:0000256" key="12">
    <source>
        <dbReference type="SAM" id="MobiDB-lite"/>
    </source>
</evidence>
<dbReference type="PANTHER" id="PTHR24057:SF0">
    <property type="entry name" value="PROTEIN KINASE SHAGGY-RELATED"/>
    <property type="match status" value="1"/>
</dbReference>
<evidence type="ECO:0000256" key="9">
    <source>
        <dbReference type="ARBA" id="ARBA00063943"/>
    </source>
</evidence>
<dbReference type="GO" id="GO:0070507">
    <property type="term" value="P:regulation of microtubule cytoskeleton organization"/>
    <property type="evidence" value="ECO:0007669"/>
    <property type="project" value="TreeGrafter"/>
</dbReference>
<evidence type="ECO:0000256" key="10">
    <source>
        <dbReference type="ARBA" id="ARBA00072438"/>
    </source>
</evidence>
<dbReference type="InterPro" id="IPR000719">
    <property type="entry name" value="Prot_kinase_dom"/>
</dbReference>
<dbReference type="InterPro" id="IPR039192">
    <property type="entry name" value="STKc_GSK3"/>
</dbReference>
<dbReference type="SMART" id="SM00220">
    <property type="entry name" value="S_TKc"/>
    <property type="match status" value="1"/>
</dbReference>
<organism evidence="14 15">
    <name type="scientific">Globodera rostochiensis</name>
    <name type="common">Golden nematode worm</name>
    <name type="synonym">Heterodera rostochiensis</name>
    <dbReference type="NCBI Taxonomy" id="31243"/>
    <lineage>
        <taxon>Eukaryota</taxon>
        <taxon>Metazoa</taxon>
        <taxon>Ecdysozoa</taxon>
        <taxon>Nematoda</taxon>
        <taxon>Chromadorea</taxon>
        <taxon>Rhabditida</taxon>
        <taxon>Tylenchina</taxon>
        <taxon>Tylenchomorpha</taxon>
        <taxon>Tylenchoidea</taxon>
        <taxon>Heteroderidae</taxon>
        <taxon>Heteroderinae</taxon>
        <taxon>Globodera</taxon>
    </lineage>
</organism>
<dbReference type="SUPFAM" id="SSF56112">
    <property type="entry name" value="Protein kinase-like (PK-like)"/>
    <property type="match status" value="1"/>
</dbReference>
<dbReference type="InterPro" id="IPR011009">
    <property type="entry name" value="Kinase-like_dom_sf"/>
</dbReference>
<comment type="similarity">
    <text evidence="1">Belongs to the protein kinase superfamily. CMGC Ser/Thr protein kinase family. GSK-3 subfamily.</text>
</comment>
<dbReference type="CDD" id="cd14137">
    <property type="entry name" value="STKc_GSK3"/>
    <property type="match status" value="1"/>
</dbReference>
<feature type="region of interest" description="Disordered" evidence="12">
    <location>
        <begin position="395"/>
        <end position="457"/>
    </location>
</feature>
<evidence type="ECO:0000256" key="1">
    <source>
        <dbReference type="ARBA" id="ARBA00005527"/>
    </source>
</evidence>
<dbReference type="FunFam" id="1.10.510.10:FF:000055">
    <property type="entry name" value="Glycogen synthase kinase-3 beta"/>
    <property type="match status" value="1"/>
</dbReference>
<dbReference type="Gene3D" id="1.10.510.10">
    <property type="entry name" value="Transferase(Phosphotransferase) domain 1"/>
    <property type="match status" value="1"/>
</dbReference>
<dbReference type="GO" id="GO:0030154">
    <property type="term" value="P:cell differentiation"/>
    <property type="evidence" value="ECO:0007669"/>
    <property type="project" value="TreeGrafter"/>
</dbReference>
<comment type="function">
    <text evidence="8">Phosphorylates oma-1, a regulator of the oocyte-to-embryo transition, enabling its degradation. Phosphorylates skn-1, preventing it from accumulating in nuclei and thus inhibiting phase II gene expression in the oxidative stress defense. Involved in mesendoderm specification and mitotic spindle orientation in EMS blastomeres. Thought to be a branch point in these processes as proteins downstream are not required. Negatively regulates Wnt signaling in vulval precursor cells and acts as a Wnt-independent repressor of med-1 and med-2 in the C lineage inhibiting mesoderm development. Required for normal lifespan and LiCl-induced lifespan extension.</text>
</comment>
<keyword evidence="14" id="KW-1185">Reference proteome</keyword>
<feature type="compositionally biased region" description="Low complexity" evidence="12">
    <location>
        <begin position="475"/>
        <end position="490"/>
    </location>
</feature>
<dbReference type="PROSITE" id="PS50011">
    <property type="entry name" value="PROTEIN_KINASE_DOM"/>
    <property type="match status" value="1"/>
</dbReference>
<evidence type="ECO:0000256" key="4">
    <source>
        <dbReference type="ARBA" id="ARBA00022741"/>
    </source>
</evidence>
<feature type="binding site" evidence="11">
    <location>
        <position position="102"/>
    </location>
    <ligand>
        <name>ATP</name>
        <dbReference type="ChEBI" id="CHEBI:30616"/>
    </ligand>
</feature>
<dbReference type="WBParaSite" id="Gr19_v10_g7006.t1">
    <property type="protein sequence ID" value="Gr19_v10_g7006.t1"/>
    <property type="gene ID" value="Gr19_v10_g7006"/>
</dbReference>
<dbReference type="InterPro" id="IPR008271">
    <property type="entry name" value="Ser/Thr_kinase_AS"/>
</dbReference>
<feature type="compositionally biased region" description="Low complexity" evidence="12">
    <location>
        <begin position="503"/>
        <end position="518"/>
    </location>
</feature>
<keyword evidence="4 11" id="KW-0547">Nucleotide-binding</keyword>
<feature type="domain" description="Protein kinase" evidence="13">
    <location>
        <begin position="72"/>
        <end position="356"/>
    </location>
</feature>
<proteinExistence type="inferred from homology"/>
<accession>A0A914I2X6</accession>
<feature type="compositionally biased region" description="Low complexity" evidence="12">
    <location>
        <begin position="402"/>
        <end position="415"/>
    </location>
</feature>